<gene>
    <name evidence="1" type="ORF">J4P90_19710</name>
</gene>
<sequence length="101" mass="11987">MGRYPAIVITKELDNCDYAIYSFSPSIEMCNEYPEMYERWRFKLLKDKLTVEEGYVLLDDIPKKHISLFYKCIIKIHKQIENDSGMKNFKNTALPNHISFT</sequence>
<evidence type="ECO:0000313" key="2">
    <source>
        <dbReference type="Proteomes" id="UP000677611"/>
    </source>
</evidence>
<name>A0ABS3P2J9_9BACI</name>
<proteinExistence type="predicted"/>
<protein>
    <submittedName>
        <fullName evidence="1">Uncharacterized protein</fullName>
    </submittedName>
</protein>
<comment type="caution">
    <text evidence="1">The sequence shown here is derived from an EMBL/GenBank/DDBJ whole genome shotgun (WGS) entry which is preliminary data.</text>
</comment>
<keyword evidence="2" id="KW-1185">Reference proteome</keyword>
<dbReference type="RefSeq" id="WP_208018754.1">
    <property type="nucleotide sequence ID" value="NZ_JAGDQJ010000024.1"/>
</dbReference>
<accession>A0ABS3P2J9</accession>
<dbReference type="EMBL" id="JAGDQJ010000024">
    <property type="protein sequence ID" value="MBO1627419.1"/>
    <property type="molecule type" value="Genomic_DNA"/>
</dbReference>
<dbReference type="Proteomes" id="UP000677611">
    <property type="component" value="Unassembled WGS sequence"/>
</dbReference>
<reference evidence="1 2" key="1">
    <citation type="submission" date="2021-03" db="EMBL/GenBank/DDBJ databases">
        <title>Identification of novel Bacillus strains.</title>
        <authorList>
            <person name="Xiao Z."/>
            <person name="Li Y."/>
            <person name="Shen J."/>
        </authorList>
    </citation>
    <scope>NUCLEOTIDE SEQUENCE [LARGE SCALE GENOMIC DNA]</scope>
    <source>
        <strain evidence="1 2">SY8</strain>
    </source>
</reference>
<organism evidence="1 2">
    <name type="scientific">Bacillus arachidis</name>
    <dbReference type="NCBI Taxonomy" id="2819290"/>
    <lineage>
        <taxon>Bacteria</taxon>
        <taxon>Bacillati</taxon>
        <taxon>Bacillota</taxon>
        <taxon>Bacilli</taxon>
        <taxon>Bacillales</taxon>
        <taxon>Bacillaceae</taxon>
        <taxon>Bacillus</taxon>
    </lineage>
</organism>
<evidence type="ECO:0000313" key="1">
    <source>
        <dbReference type="EMBL" id="MBO1627419.1"/>
    </source>
</evidence>